<reference evidence="1 2" key="1">
    <citation type="submission" date="2018-08" db="EMBL/GenBank/DDBJ databases">
        <title>Mucilaginibacter terrae sp. nov., isolated from manganese diggings.</title>
        <authorList>
            <person name="Huang Y."/>
            <person name="Zhou Z."/>
        </authorList>
    </citation>
    <scope>NUCLEOTIDE SEQUENCE [LARGE SCALE GENOMIC DNA]</scope>
    <source>
        <strain evidence="1 2">ZH6</strain>
    </source>
</reference>
<dbReference type="OrthoDB" id="1000127at2"/>
<gene>
    <name evidence="1" type="ORF">DYU05_20570</name>
</gene>
<evidence type="ECO:0000313" key="2">
    <source>
        <dbReference type="Proteomes" id="UP000260823"/>
    </source>
</evidence>
<organism evidence="1 2">
    <name type="scientific">Mucilaginibacter terrenus</name>
    <dbReference type="NCBI Taxonomy" id="2482727"/>
    <lineage>
        <taxon>Bacteria</taxon>
        <taxon>Pseudomonadati</taxon>
        <taxon>Bacteroidota</taxon>
        <taxon>Sphingobacteriia</taxon>
        <taxon>Sphingobacteriales</taxon>
        <taxon>Sphingobacteriaceae</taxon>
        <taxon>Mucilaginibacter</taxon>
    </lineage>
</organism>
<dbReference type="EMBL" id="QWDE01000007">
    <property type="protein sequence ID" value="RFZ81154.1"/>
    <property type="molecule type" value="Genomic_DNA"/>
</dbReference>
<accession>A0A3E2NJG8</accession>
<proteinExistence type="predicted"/>
<dbReference type="RefSeq" id="WP_117385054.1">
    <property type="nucleotide sequence ID" value="NZ_QWDE01000007.1"/>
</dbReference>
<comment type="caution">
    <text evidence="1">The sequence shown here is derived from an EMBL/GenBank/DDBJ whole genome shotgun (WGS) entry which is preliminary data.</text>
</comment>
<keyword evidence="2" id="KW-1185">Reference proteome</keyword>
<dbReference type="AlphaFoldDB" id="A0A3E2NJG8"/>
<dbReference type="Proteomes" id="UP000260823">
    <property type="component" value="Unassembled WGS sequence"/>
</dbReference>
<protein>
    <submittedName>
        <fullName evidence="1">Uncharacterized protein</fullName>
    </submittedName>
</protein>
<name>A0A3E2NJG8_9SPHI</name>
<sequence>MNKSSYKFLKIGKEQYLKDIMDCIPSNVILFKVLTGIGATTLEIEYLLRHSIIIEPNLPVIKGKCKKYNKSKKNPTVLGVYEGVTVDMIVDYLQSDNKAKKIITTPESYFKVKQAFEELAINIYSHSFMLFDECERVVQDVGYREKIALPMKDFFLFTHKAFISATPIIPSDPNFLLQKFDIFNIKPTFDYKEQITVIDTNNVHYTLAKFFQENRRDQYFIFFNSTDAIASLIQSLNILDDSAVFCARESKGKLKVNGFKHLSTDIGPFQKYNFFTSRFFSAVDIDNVLNPTIIIISDLVTAAHSTIDPCSESIQIIGRFRKVDGFDSKKEVIHITNIDPELKAKSEQECVDDFKVGHSTYQTLKRLHDATTTSYGREVMKEALTRIEFAKYINLDGEINYFMQDNTVYEERKKGYYQSVQSLLTIYKDSKHFKMKAKSEWYSFSDLDRKRTDKQARLKTVFEVVMPAIKELYDKKDQTTFIWQLQLQSLKDEFSQVFDAFDKIGLEEAKALEFDHVKIRKAIQQKEISSQKSHFGFLGSIESNFHEGESYSSQQIMYKLRAGMAEHNLKLLTPGVKLLKEYCQLSDRITIGRNSDGKEVKGYKLIKILNKAKR</sequence>
<evidence type="ECO:0000313" key="1">
    <source>
        <dbReference type="EMBL" id="RFZ81154.1"/>
    </source>
</evidence>